<evidence type="ECO:0000313" key="1">
    <source>
        <dbReference type="EnsemblMetazoa" id="Aqu2.1.25074_001"/>
    </source>
</evidence>
<dbReference type="EnsemblMetazoa" id="Aqu2.1.25074_001">
    <property type="protein sequence ID" value="Aqu2.1.25074_001"/>
    <property type="gene ID" value="Aqu2.1.25074"/>
</dbReference>
<proteinExistence type="predicted"/>
<organism evidence="1">
    <name type="scientific">Amphimedon queenslandica</name>
    <name type="common">Sponge</name>
    <dbReference type="NCBI Taxonomy" id="400682"/>
    <lineage>
        <taxon>Eukaryota</taxon>
        <taxon>Metazoa</taxon>
        <taxon>Porifera</taxon>
        <taxon>Demospongiae</taxon>
        <taxon>Heteroscleromorpha</taxon>
        <taxon>Haplosclerida</taxon>
        <taxon>Niphatidae</taxon>
        <taxon>Amphimedon</taxon>
    </lineage>
</organism>
<dbReference type="AlphaFoldDB" id="A0A1X7UBP6"/>
<protein>
    <submittedName>
        <fullName evidence="1">Uncharacterized protein</fullName>
    </submittedName>
</protein>
<reference evidence="1" key="1">
    <citation type="submission" date="2017-05" db="UniProtKB">
        <authorList>
            <consortium name="EnsemblMetazoa"/>
        </authorList>
    </citation>
    <scope>IDENTIFICATION</scope>
</reference>
<sequence length="157" mass="17992">MKKSKGKNMVAVQELVARTYAMRRQDISLIHGIGDLLDKYPFFRCVDQIYGEMARMMNNNNLQLSVRDVWSKMLAPKIYEQCSREKGSNSRLREQMENFTTCDKAGVASLCLLAYLIPDRVKANHEMLLYIVPDSGAPESHIEGKNQVEPYLLISFL</sequence>
<dbReference type="InParanoid" id="A0A1X7UBP6"/>
<accession>A0A1X7UBP6</accession>
<name>A0A1X7UBP6_AMPQE</name>